<organism evidence="1 2">
    <name type="scientific">Nesidiocoris tenuis</name>
    <dbReference type="NCBI Taxonomy" id="355587"/>
    <lineage>
        <taxon>Eukaryota</taxon>
        <taxon>Metazoa</taxon>
        <taxon>Ecdysozoa</taxon>
        <taxon>Arthropoda</taxon>
        <taxon>Hexapoda</taxon>
        <taxon>Insecta</taxon>
        <taxon>Pterygota</taxon>
        <taxon>Neoptera</taxon>
        <taxon>Paraneoptera</taxon>
        <taxon>Hemiptera</taxon>
        <taxon>Heteroptera</taxon>
        <taxon>Panheteroptera</taxon>
        <taxon>Cimicomorpha</taxon>
        <taxon>Miridae</taxon>
        <taxon>Dicyphina</taxon>
        <taxon>Nesidiocoris</taxon>
    </lineage>
</organism>
<proteinExistence type="predicted"/>
<evidence type="ECO:0000313" key="2">
    <source>
        <dbReference type="Proteomes" id="UP001307889"/>
    </source>
</evidence>
<name>A0ABN7AQE2_9HEMI</name>
<reference evidence="1 2" key="1">
    <citation type="submission" date="2023-09" db="EMBL/GenBank/DDBJ databases">
        <title>Nesidiocoris tenuis whole genome shotgun sequence.</title>
        <authorList>
            <person name="Shibata T."/>
            <person name="Shimoda M."/>
            <person name="Kobayashi T."/>
            <person name="Uehara T."/>
        </authorList>
    </citation>
    <scope>NUCLEOTIDE SEQUENCE [LARGE SCALE GENOMIC DNA]</scope>
    <source>
        <strain evidence="1 2">Japan</strain>
    </source>
</reference>
<sequence>MIFPCDCLFYYEMRSGEEMCGHKERIRARLQELMVQEGLIPSHPLVTATSLHLNYTTATKVATSFGAQPNDVSYYQGCDMFYMVPHRAATPLSDINENHQEVLSKWNQAV</sequence>
<protein>
    <submittedName>
        <fullName evidence="1">Uncharacterized protein</fullName>
    </submittedName>
</protein>
<dbReference type="Proteomes" id="UP001307889">
    <property type="component" value="Chromosome 5"/>
</dbReference>
<keyword evidence="2" id="KW-1185">Reference proteome</keyword>
<gene>
    <name evidence="1" type="ORF">NTJ_07232</name>
</gene>
<dbReference type="EMBL" id="AP028913">
    <property type="protein sequence ID" value="BES94423.1"/>
    <property type="molecule type" value="Genomic_DNA"/>
</dbReference>
<accession>A0ABN7AQE2</accession>
<evidence type="ECO:0000313" key="1">
    <source>
        <dbReference type="EMBL" id="BES94423.1"/>
    </source>
</evidence>